<accession>A0ABX2HEV1</accession>
<evidence type="ECO:0000313" key="2">
    <source>
        <dbReference type="Proteomes" id="UP001644719"/>
    </source>
</evidence>
<keyword evidence="2" id="KW-1185">Reference proteome</keyword>
<gene>
    <name evidence="1" type="ORF">G5B17_20360</name>
</gene>
<evidence type="ECO:0000313" key="1">
    <source>
        <dbReference type="EMBL" id="NSG87690.1"/>
    </source>
</evidence>
<comment type="caution">
    <text evidence="1">The sequence shown here is derived from an EMBL/GenBank/DDBJ whole genome shotgun (WGS) entry which is preliminary data.</text>
</comment>
<name>A0ABX2HEV1_9FIRM</name>
<organism evidence="1 2">
    <name type="scientific">Blautia faecis</name>
    <dbReference type="NCBI Taxonomy" id="871665"/>
    <lineage>
        <taxon>Bacteria</taxon>
        <taxon>Bacillati</taxon>
        <taxon>Bacillota</taxon>
        <taxon>Clostridia</taxon>
        <taxon>Lachnospirales</taxon>
        <taxon>Lachnospiraceae</taxon>
        <taxon>Blautia</taxon>
    </lineage>
</organism>
<protein>
    <submittedName>
        <fullName evidence="1">Uncharacterized protein</fullName>
    </submittedName>
</protein>
<reference evidence="1 2" key="1">
    <citation type="journal article" date="2020" name="Cell Host Microbe">
        <title>Functional and Genomic Variation between Human-Derived Isolates of Lachnospiraceae Reveals Inter- and Intra-Species Diversity.</title>
        <authorList>
            <person name="Sorbara M.T."/>
            <person name="Littmann E.R."/>
            <person name="Fontana E."/>
            <person name="Moody T.U."/>
            <person name="Kohout C.E."/>
            <person name="Gjonbalaj M."/>
            <person name="Eaton V."/>
            <person name="Seok R."/>
            <person name="Leiner I.M."/>
            <person name="Pamer E.G."/>
        </authorList>
    </citation>
    <scope>NUCLEOTIDE SEQUENCE [LARGE SCALE GENOMIC DNA]</scope>
    <source>
        <strain evidence="1 2">MSK.17.74</strain>
    </source>
</reference>
<proteinExistence type="predicted"/>
<dbReference type="EMBL" id="JAAITS010000099">
    <property type="protein sequence ID" value="NSG87690.1"/>
    <property type="molecule type" value="Genomic_DNA"/>
</dbReference>
<dbReference type="RefSeq" id="WP_173770438.1">
    <property type="nucleotide sequence ID" value="NZ_JAAITS010000099.1"/>
</dbReference>
<dbReference type="Proteomes" id="UP001644719">
    <property type="component" value="Unassembled WGS sequence"/>
</dbReference>
<sequence length="68" mass="8189">MFLTTYKKDRVKFDNIVSRLITSENGARRYKSVFEVLREYQATENMQFTGEKDYFEKIVHSYIGEHTE</sequence>